<dbReference type="PANTHER" id="PTHR43772:SF2">
    <property type="entry name" value="PUTATIVE (AFU_ORTHOLOGUE AFUA_2G04480)-RELATED"/>
    <property type="match status" value="1"/>
</dbReference>
<dbReference type="SUPFAM" id="SSF75005">
    <property type="entry name" value="Arabinanase/levansucrase/invertase"/>
    <property type="match status" value="1"/>
</dbReference>
<reference evidence="7 8" key="1">
    <citation type="submission" date="2024-03" db="EMBL/GenBank/DDBJ databases">
        <title>A high-quality draft genome sequence of Diaporthe vaccinii, a causative agent of upright dieback and viscid rot disease in cranberry plants.</title>
        <authorList>
            <person name="Sarrasin M."/>
            <person name="Lang B.F."/>
            <person name="Burger G."/>
        </authorList>
    </citation>
    <scope>NUCLEOTIDE SEQUENCE [LARGE SCALE GENOMIC DNA]</scope>
    <source>
        <strain evidence="7 8">IS7</strain>
    </source>
</reference>
<evidence type="ECO:0000256" key="4">
    <source>
        <dbReference type="ARBA" id="ARBA00023295"/>
    </source>
</evidence>
<dbReference type="InterPro" id="IPR023296">
    <property type="entry name" value="Glyco_hydro_beta-prop_sf"/>
</dbReference>
<gene>
    <name evidence="7" type="ORF">FJTKL_12797</name>
</gene>
<evidence type="ECO:0000256" key="1">
    <source>
        <dbReference type="ARBA" id="ARBA00009865"/>
    </source>
</evidence>
<dbReference type="EMBL" id="JBAWTH010000069">
    <property type="protein sequence ID" value="KAL2280192.1"/>
    <property type="molecule type" value="Genomic_DNA"/>
</dbReference>
<organism evidence="7 8">
    <name type="scientific">Diaporthe vaccinii</name>
    <dbReference type="NCBI Taxonomy" id="105482"/>
    <lineage>
        <taxon>Eukaryota</taxon>
        <taxon>Fungi</taxon>
        <taxon>Dikarya</taxon>
        <taxon>Ascomycota</taxon>
        <taxon>Pezizomycotina</taxon>
        <taxon>Sordariomycetes</taxon>
        <taxon>Sordariomycetidae</taxon>
        <taxon>Diaporthales</taxon>
        <taxon>Diaporthaceae</taxon>
        <taxon>Diaporthe</taxon>
        <taxon>Diaporthe eres species complex</taxon>
    </lineage>
</organism>
<keyword evidence="3" id="KW-0119">Carbohydrate metabolism</keyword>
<keyword evidence="6" id="KW-0732">Signal</keyword>
<dbReference type="Pfam" id="PF04616">
    <property type="entry name" value="Glyco_hydro_43"/>
    <property type="match status" value="1"/>
</dbReference>
<comment type="similarity">
    <text evidence="1 5">Belongs to the glycosyl hydrolase 43 family.</text>
</comment>
<dbReference type="InterPro" id="IPR052176">
    <property type="entry name" value="Glycosyl_Hydrlase_43_Enz"/>
</dbReference>
<dbReference type="CDD" id="cd18827">
    <property type="entry name" value="GH43_XlnD-like"/>
    <property type="match status" value="1"/>
</dbReference>
<dbReference type="InterPro" id="IPR006710">
    <property type="entry name" value="Glyco_hydro_43"/>
</dbReference>
<dbReference type="Proteomes" id="UP001600888">
    <property type="component" value="Unassembled WGS sequence"/>
</dbReference>
<evidence type="ECO:0000256" key="6">
    <source>
        <dbReference type="SAM" id="SignalP"/>
    </source>
</evidence>
<evidence type="ECO:0000313" key="8">
    <source>
        <dbReference type="Proteomes" id="UP001600888"/>
    </source>
</evidence>
<sequence length="317" mass="35025">MRLYASSLFVAVSAAQAAPANVTQPTNPLPFNGWYADPEIREYDSVFWIFPTTSIVFEDQKWFDAFSSPDLINWTKHPNILTTTAISWAQDSLWAPASIRGSDGRYYFYFSANGLRSQDTTAGLGVAVADVPEGPYKDALGHRLLDSVINGANPMDPDVFVDDDGVMYFYFGGSAVNVGLLNDDMVSFRPFPDSNATFKDITPSPSFVEGTKVFKRNDIYYMSWSENGYGDPTYQVAYGTSSSPLGPFTPRGVILAQNASVAVATGHNGILNLPGTDEWYIVYHRRPLNETDPNHRVVAIDRLYFGEDGELQSVVIT</sequence>
<dbReference type="Gene3D" id="2.115.10.20">
    <property type="entry name" value="Glycosyl hydrolase domain, family 43"/>
    <property type="match status" value="1"/>
</dbReference>
<keyword evidence="8" id="KW-1185">Reference proteome</keyword>
<keyword evidence="2 5" id="KW-0378">Hydrolase</keyword>
<accession>A0ABR4ECL8</accession>
<protein>
    <submittedName>
        <fullName evidence="7">Uncharacterized protein</fullName>
    </submittedName>
</protein>
<evidence type="ECO:0000256" key="3">
    <source>
        <dbReference type="ARBA" id="ARBA00023277"/>
    </source>
</evidence>
<name>A0ABR4ECL8_9PEZI</name>
<proteinExistence type="inferred from homology"/>
<dbReference type="PANTHER" id="PTHR43772">
    <property type="entry name" value="ENDO-1,4-BETA-XYLANASE"/>
    <property type="match status" value="1"/>
</dbReference>
<feature type="chain" id="PRO_5047326852" evidence="6">
    <location>
        <begin position="18"/>
        <end position="317"/>
    </location>
</feature>
<evidence type="ECO:0000256" key="5">
    <source>
        <dbReference type="RuleBase" id="RU361187"/>
    </source>
</evidence>
<evidence type="ECO:0000313" key="7">
    <source>
        <dbReference type="EMBL" id="KAL2280192.1"/>
    </source>
</evidence>
<keyword evidence="4 5" id="KW-0326">Glycosidase</keyword>
<comment type="caution">
    <text evidence="7">The sequence shown here is derived from an EMBL/GenBank/DDBJ whole genome shotgun (WGS) entry which is preliminary data.</text>
</comment>
<feature type="signal peptide" evidence="6">
    <location>
        <begin position="1"/>
        <end position="17"/>
    </location>
</feature>
<evidence type="ECO:0000256" key="2">
    <source>
        <dbReference type="ARBA" id="ARBA00022801"/>
    </source>
</evidence>